<reference evidence="2" key="2">
    <citation type="submission" date="2024-04" db="EMBL/GenBank/DDBJ databases">
        <authorList>
            <person name="Chen Y."/>
            <person name="Shah S."/>
            <person name="Dougan E. K."/>
            <person name="Thang M."/>
            <person name="Chan C."/>
        </authorList>
    </citation>
    <scope>NUCLEOTIDE SEQUENCE [LARGE SCALE GENOMIC DNA]</scope>
</reference>
<evidence type="ECO:0000313" key="1">
    <source>
        <dbReference type="EMBL" id="CAI3994185.1"/>
    </source>
</evidence>
<organism evidence="1">
    <name type="scientific">Cladocopium goreaui</name>
    <dbReference type="NCBI Taxonomy" id="2562237"/>
    <lineage>
        <taxon>Eukaryota</taxon>
        <taxon>Sar</taxon>
        <taxon>Alveolata</taxon>
        <taxon>Dinophyceae</taxon>
        <taxon>Suessiales</taxon>
        <taxon>Symbiodiniaceae</taxon>
        <taxon>Cladocopium</taxon>
    </lineage>
</organism>
<dbReference type="AlphaFoldDB" id="A0A9P1CMB7"/>
<protein>
    <submittedName>
        <fullName evidence="3">Mechanosensitive ion channel MscS domain-containing protein</fullName>
    </submittedName>
</protein>
<accession>A0A9P1CMB7</accession>
<evidence type="ECO:0000313" key="4">
    <source>
        <dbReference type="Proteomes" id="UP001152797"/>
    </source>
</evidence>
<sequence>MFSFTSSEISAERRRLYRRVSTASRRWCCCCCPLRNGEPLLDPPSPVESQSRENDSSPSWKLKRLRSSIDNGVHALGVGLGGAMPRITKFARTGSVRFKDVCSSPSDVCMWLGAAVSLPVLVLLNFNRAYAMHETIFKTDINSRTEALIRCACVPVACTAVNYF</sequence>
<gene>
    <name evidence="1" type="ORF">C1SCF055_LOCUS20854</name>
</gene>
<feature type="non-terminal residue" evidence="1">
    <location>
        <position position="1"/>
    </location>
</feature>
<dbReference type="EMBL" id="CAMXCT030001919">
    <property type="protein sequence ID" value="CAL4781497.1"/>
    <property type="molecule type" value="Genomic_DNA"/>
</dbReference>
<comment type="caution">
    <text evidence="1">The sequence shown here is derived from an EMBL/GenBank/DDBJ whole genome shotgun (WGS) entry which is preliminary data.</text>
</comment>
<dbReference type="OrthoDB" id="419695at2759"/>
<evidence type="ECO:0000313" key="3">
    <source>
        <dbReference type="EMBL" id="CAL4781497.1"/>
    </source>
</evidence>
<reference evidence="1" key="1">
    <citation type="submission" date="2022-10" db="EMBL/GenBank/DDBJ databases">
        <authorList>
            <person name="Chen Y."/>
            <person name="Dougan E. K."/>
            <person name="Chan C."/>
            <person name="Rhodes N."/>
            <person name="Thang M."/>
        </authorList>
    </citation>
    <scope>NUCLEOTIDE SEQUENCE</scope>
</reference>
<dbReference type="EMBL" id="CAMXCT010001919">
    <property type="protein sequence ID" value="CAI3994185.1"/>
    <property type="molecule type" value="Genomic_DNA"/>
</dbReference>
<keyword evidence="4" id="KW-1185">Reference proteome</keyword>
<evidence type="ECO:0000313" key="2">
    <source>
        <dbReference type="EMBL" id="CAL1147560.1"/>
    </source>
</evidence>
<proteinExistence type="predicted"/>
<dbReference type="EMBL" id="CAMXCT020001919">
    <property type="protein sequence ID" value="CAL1147560.1"/>
    <property type="molecule type" value="Genomic_DNA"/>
</dbReference>
<dbReference type="Proteomes" id="UP001152797">
    <property type="component" value="Unassembled WGS sequence"/>
</dbReference>
<name>A0A9P1CMB7_9DINO</name>